<dbReference type="Pfam" id="PF00561">
    <property type="entry name" value="Abhydrolase_1"/>
    <property type="match status" value="1"/>
</dbReference>
<dbReference type="Gene3D" id="3.40.50.1820">
    <property type="entry name" value="alpha/beta hydrolase"/>
    <property type="match status" value="1"/>
</dbReference>
<dbReference type="InterPro" id="IPR026968">
    <property type="entry name" value="PcaD/CatD"/>
</dbReference>
<dbReference type="NCBIfam" id="TIGR02427">
    <property type="entry name" value="protocat_pcaD"/>
    <property type="match status" value="1"/>
</dbReference>
<dbReference type="EMBL" id="RBZV01000021">
    <property type="protein sequence ID" value="RKP43429.1"/>
    <property type="molecule type" value="Genomic_DNA"/>
</dbReference>
<evidence type="ECO:0000313" key="2">
    <source>
        <dbReference type="EMBL" id="RKP43429.1"/>
    </source>
</evidence>
<dbReference type="PRINTS" id="PR00111">
    <property type="entry name" value="ABHYDROLASE"/>
</dbReference>
<dbReference type="PANTHER" id="PTHR43433">
    <property type="entry name" value="HYDROLASE, ALPHA/BETA FOLD FAMILY PROTEIN"/>
    <property type="match status" value="1"/>
</dbReference>
<sequence>MPYANVNGVELYYRIDQDSPADAPWLVLSNALGSDVSLWSPQIDALARVFRVLRYDTRGHGRSSIPPGPYTFEQLSDDVVGLLDTLGIERAHFCGISMGAMTGIALAARYPQRVNRVVIAQTTPRNGAPPQVWPARAQEARASGTRALAVATMERWFSADFIEHEPVICAAIRDVITHTDREGYANCCEAIGAADLTAYVARIAAPVLVIGGTHDVAALPEQTRALAAALADGRHVELDAFHISNVERAEEFTQALLAFLNGNA</sequence>
<dbReference type="PANTHER" id="PTHR43433:SF5">
    <property type="entry name" value="AB HYDROLASE-1 DOMAIN-CONTAINING PROTEIN"/>
    <property type="match status" value="1"/>
</dbReference>
<evidence type="ECO:0000259" key="1">
    <source>
        <dbReference type="Pfam" id="PF00561"/>
    </source>
</evidence>
<dbReference type="InterPro" id="IPR050471">
    <property type="entry name" value="AB_hydrolase"/>
</dbReference>
<dbReference type="InterPro" id="IPR029058">
    <property type="entry name" value="AB_hydrolase_fold"/>
</dbReference>
<dbReference type="InterPro" id="IPR000073">
    <property type="entry name" value="AB_hydrolase_1"/>
</dbReference>
<accession>A0A494X623</accession>
<dbReference type="RefSeq" id="WP_121281776.1">
    <property type="nucleotide sequence ID" value="NZ_RBZV01000021.1"/>
</dbReference>
<protein>
    <submittedName>
        <fullName evidence="2">3-oxoadipate enol-lactonase</fullName>
        <ecNumber evidence="2">3.1.1.24</ecNumber>
    </submittedName>
</protein>
<dbReference type="GO" id="GO:0047570">
    <property type="term" value="F:3-oxoadipate enol-lactonase activity"/>
    <property type="evidence" value="ECO:0007669"/>
    <property type="project" value="UniProtKB-EC"/>
</dbReference>
<keyword evidence="3" id="KW-1185">Reference proteome</keyword>
<dbReference type="EC" id="3.1.1.24" evidence="2"/>
<reference evidence="2 3" key="1">
    <citation type="submission" date="2018-10" db="EMBL/GenBank/DDBJ databases">
        <title>Paraburkholderia sp. 7MK8-2, isolated from soil.</title>
        <authorList>
            <person name="Gao Z.-H."/>
            <person name="Qiu L.-H."/>
        </authorList>
    </citation>
    <scope>NUCLEOTIDE SEQUENCE [LARGE SCALE GENOMIC DNA]</scope>
    <source>
        <strain evidence="2 3">7MK8-2</strain>
    </source>
</reference>
<organism evidence="2 3">
    <name type="scientific">Trinickia fusca</name>
    <dbReference type="NCBI Taxonomy" id="2419777"/>
    <lineage>
        <taxon>Bacteria</taxon>
        <taxon>Pseudomonadati</taxon>
        <taxon>Pseudomonadota</taxon>
        <taxon>Betaproteobacteria</taxon>
        <taxon>Burkholderiales</taxon>
        <taxon>Burkholderiaceae</taxon>
        <taxon>Trinickia</taxon>
    </lineage>
</organism>
<keyword evidence="2" id="KW-0378">Hydrolase</keyword>
<dbReference type="GO" id="GO:0042952">
    <property type="term" value="P:beta-ketoadipate pathway"/>
    <property type="evidence" value="ECO:0007669"/>
    <property type="project" value="InterPro"/>
</dbReference>
<comment type="caution">
    <text evidence="2">The sequence shown here is derived from an EMBL/GenBank/DDBJ whole genome shotgun (WGS) entry which is preliminary data.</text>
</comment>
<feature type="domain" description="AB hydrolase-1" evidence="1">
    <location>
        <begin position="24"/>
        <end position="248"/>
    </location>
</feature>
<dbReference type="SUPFAM" id="SSF53474">
    <property type="entry name" value="alpha/beta-Hydrolases"/>
    <property type="match status" value="1"/>
</dbReference>
<dbReference type="AlphaFoldDB" id="A0A494X623"/>
<gene>
    <name evidence="2" type="primary">pcaD</name>
    <name evidence="2" type="ORF">D7S89_26145</name>
</gene>
<dbReference type="Proteomes" id="UP000280434">
    <property type="component" value="Unassembled WGS sequence"/>
</dbReference>
<name>A0A494X623_9BURK</name>
<dbReference type="OrthoDB" id="9793083at2"/>
<proteinExistence type="predicted"/>
<evidence type="ECO:0000313" key="3">
    <source>
        <dbReference type="Proteomes" id="UP000280434"/>
    </source>
</evidence>